<dbReference type="FunFam" id="3.40.50.300:FF:000025">
    <property type="entry name" value="ATP-dependent Clp protease subunit"/>
    <property type="match status" value="1"/>
</dbReference>
<dbReference type="InterPro" id="IPR027417">
    <property type="entry name" value="P-loop_NTPase"/>
</dbReference>
<evidence type="ECO:0000256" key="5">
    <source>
        <dbReference type="SAM" id="Coils"/>
    </source>
</evidence>
<keyword evidence="2 4" id="KW-0067">ATP-binding</keyword>
<dbReference type="InterPro" id="IPR018368">
    <property type="entry name" value="ClpA/B_CS1"/>
</dbReference>
<dbReference type="FunFam" id="3.40.50.300:FF:000010">
    <property type="entry name" value="Chaperone clpB 1, putative"/>
    <property type="match status" value="1"/>
</dbReference>
<feature type="domain" description="UVR" evidence="6">
    <location>
        <begin position="333"/>
        <end position="368"/>
    </location>
</feature>
<feature type="coiled-coil region" evidence="5">
    <location>
        <begin position="322"/>
        <end position="349"/>
    </location>
</feature>
<evidence type="ECO:0000256" key="3">
    <source>
        <dbReference type="ARBA" id="ARBA00023186"/>
    </source>
</evidence>
<accession>A0A554A071</accession>
<keyword evidence="3 4" id="KW-0143">Chaperone</keyword>
<dbReference type="InterPro" id="IPR003959">
    <property type="entry name" value="ATPase_AAA_core"/>
</dbReference>
<dbReference type="InterPro" id="IPR001943">
    <property type="entry name" value="UVR_dom"/>
</dbReference>
<proteinExistence type="inferred from homology"/>
<keyword evidence="5" id="KW-0175">Coiled coil</keyword>
<dbReference type="GO" id="GO:0005524">
    <property type="term" value="F:ATP binding"/>
    <property type="evidence" value="ECO:0007669"/>
    <property type="project" value="UniProtKB-KW"/>
</dbReference>
<dbReference type="InterPro" id="IPR050130">
    <property type="entry name" value="ClpA_ClpB"/>
</dbReference>
<name>A0A554A071_9BACI</name>
<dbReference type="InterPro" id="IPR003593">
    <property type="entry name" value="AAA+_ATPase"/>
</dbReference>
<dbReference type="Pfam" id="PF07724">
    <property type="entry name" value="AAA_2"/>
    <property type="match status" value="1"/>
</dbReference>
<dbReference type="PROSITE" id="PS50151">
    <property type="entry name" value="UVR"/>
    <property type="match status" value="1"/>
</dbReference>
<dbReference type="PRINTS" id="PR00300">
    <property type="entry name" value="CLPPROTEASEA"/>
</dbReference>
<reference evidence="7 8" key="1">
    <citation type="submission" date="2019-07" db="EMBL/GenBank/DDBJ databases">
        <authorList>
            <person name="Park Y.J."/>
            <person name="Jeong S.E."/>
            <person name="Jung H.S."/>
        </authorList>
    </citation>
    <scope>NUCLEOTIDE SEQUENCE [LARGE SCALE GENOMIC DNA]</scope>
    <source>
        <strain evidence="8">P16(2019)</strain>
    </source>
</reference>
<dbReference type="PROSITE" id="PS00870">
    <property type="entry name" value="CLPAB_1"/>
    <property type="match status" value="1"/>
</dbReference>
<keyword evidence="1 4" id="KW-0547">Nucleotide-binding</keyword>
<dbReference type="Gene3D" id="4.10.860.10">
    <property type="entry name" value="UVR domain"/>
    <property type="match status" value="1"/>
</dbReference>
<dbReference type="Gene3D" id="1.10.8.60">
    <property type="match status" value="2"/>
</dbReference>
<evidence type="ECO:0000256" key="2">
    <source>
        <dbReference type="ARBA" id="ARBA00022840"/>
    </source>
</evidence>
<keyword evidence="8" id="KW-1185">Reference proteome</keyword>
<protein>
    <submittedName>
        <fullName evidence="7">AAA family ATPase</fullName>
    </submittedName>
</protein>
<sequence length="703" mass="78867">MKCQHCQERNAEVNVKLMINNQARNIHLCTECFQTLQQPMNNQGGSFDDLFNQYFANQSANAQQGTKQKVRDGQGSGNGFLDQYGRNLTASAKEGQIDPVIGRKDEVERVIQVLSRRTKNNPILVGEAGVGKTAIAEGLARRIAEGSVPFKMKDKQIYSLDLTSLVAGTSYRGQFEENIQKLIQEVEKRQDVILFMDEIHMMVGAGASSEGGMDASNILKPALARGKFQLIGATTLKEFRQIEKDAALERRFQPVTVKEPTLEQTFEILKGLRPIYEAYHHVAYSDDVLRSSVALSDRYIQDRFLPDKAIDLLDEVGSRLSLSDENQDKEQMKERLNKIKADKQKASEVEDYEKAALLRQEELVLEEQLDKTNGEALEVSVELIQEIIEKRTGIPVKKLQKAEQQKMKDLASRLEGQVIGQDEAVEKVAKAVKRSRAGLKAKNRPISFMFIGPTGVGKTELSKTLAAEVFGSRDAMIRLDMSEFMEKHSVSKLIGSPPGYVGHEEGGQLTEQVRRKPYSIILLDEIEKAHPDVQHSFLQILEDGRLTDSQGRVVSFQDTIIIMTSNAGAGVQKATVGFNGSQSKTLGMLEALNDYFKPEFLNRFDGIIEFNQLTQENLVAIVDVMLDELRDRLSEQQIEMTVTDVAKRKLAELGYHPAFGARPLRRVIQETIEDEITELIIDHETLEKVQVSVSKDQIQLKKA</sequence>
<dbReference type="InterPro" id="IPR041546">
    <property type="entry name" value="ClpA/ClpB_AAA_lid"/>
</dbReference>
<dbReference type="PROSITE" id="PS00871">
    <property type="entry name" value="CLPAB_2"/>
    <property type="match status" value="1"/>
</dbReference>
<dbReference type="AlphaFoldDB" id="A0A554A071"/>
<evidence type="ECO:0000256" key="1">
    <source>
        <dbReference type="ARBA" id="ARBA00022741"/>
    </source>
</evidence>
<dbReference type="SUPFAM" id="SSF52540">
    <property type="entry name" value="P-loop containing nucleoside triphosphate hydrolases"/>
    <property type="match status" value="2"/>
</dbReference>
<dbReference type="PANTHER" id="PTHR11638">
    <property type="entry name" value="ATP-DEPENDENT CLP PROTEASE"/>
    <property type="match status" value="1"/>
</dbReference>
<dbReference type="Gene3D" id="3.40.50.300">
    <property type="entry name" value="P-loop containing nucleotide triphosphate hydrolases"/>
    <property type="match status" value="2"/>
</dbReference>
<dbReference type="PANTHER" id="PTHR11638:SF175">
    <property type="entry name" value="ATP-DEPENDENT CLP PROTEASE, ATP-BINDING SUBUNIT CLPC"/>
    <property type="match status" value="1"/>
</dbReference>
<dbReference type="InterPro" id="IPR019489">
    <property type="entry name" value="Clp_ATPase_C"/>
</dbReference>
<dbReference type="GO" id="GO:0034605">
    <property type="term" value="P:cellular response to heat"/>
    <property type="evidence" value="ECO:0007669"/>
    <property type="project" value="TreeGrafter"/>
</dbReference>
<dbReference type="SMART" id="SM00382">
    <property type="entry name" value="AAA"/>
    <property type="match status" value="2"/>
</dbReference>
<dbReference type="CDD" id="cd19499">
    <property type="entry name" value="RecA-like_ClpB_Hsp104-like"/>
    <property type="match status" value="1"/>
</dbReference>
<comment type="caution">
    <text evidence="7">The sequence shown here is derived from an EMBL/GenBank/DDBJ whole genome shotgun (WGS) entry which is preliminary data.</text>
</comment>
<evidence type="ECO:0000259" key="6">
    <source>
        <dbReference type="PROSITE" id="PS50151"/>
    </source>
</evidence>
<dbReference type="InterPro" id="IPR001270">
    <property type="entry name" value="ClpA/B"/>
</dbReference>
<dbReference type="Pfam" id="PF00004">
    <property type="entry name" value="AAA"/>
    <property type="match status" value="1"/>
</dbReference>
<comment type="similarity">
    <text evidence="4">Belongs to the ClpA/ClpB family.</text>
</comment>
<dbReference type="GO" id="GO:0005737">
    <property type="term" value="C:cytoplasm"/>
    <property type="evidence" value="ECO:0007669"/>
    <property type="project" value="TreeGrafter"/>
</dbReference>
<dbReference type="InterPro" id="IPR028299">
    <property type="entry name" value="ClpA/B_CS2"/>
</dbReference>
<evidence type="ECO:0000313" key="7">
    <source>
        <dbReference type="EMBL" id="TSB47073.1"/>
    </source>
</evidence>
<gene>
    <name evidence="7" type="ORF">FN960_08645</name>
</gene>
<dbReference type="SMART" id="SM01086">
    <property type="entry name" value="ClpB_D2-small"/>
    <property type="match status" value="1"/>
</dbReference>
<dbReference type="OrthoDB" id="9803641at2"/>
<dbReference type="Proteomes" id="UP000318521">
    <property type="component" value="Unassembled WGS sequence"/>
</dbReference>
<evidence type="ECO:0000256" key="4">
    <source>
        <dbReference type="RuleBase" id="RU004432"/>
    </source>
</evidence>
<dbReference type="GO" id="GO:0016887">
    <property type="term" value="F:ATP hydrolysis activity"/>
    <property type="evidence" value="ECO:0007669"/>
    <property type="project" value="InterPro"/>
</dbReference>
<dbReference type="Pfam" id="PF10431">
    <property type="entry name" value="ClpB_D2-small"/>
    <property type="match status" value="1"/>
</dbReference>
<dbReference type="Pfam" id="PF17871">
    <property type="entry name" value="AAA_lid_9"/>
    <property type="match status" value="1"/>
</dbReference>
<dbReference type="RefSeq" id="WP_143848303.1">
    <property type="nucleotide sequence ID" value="NZ_VLXZ01000004.1"/>
</dbReference>
<evidence type="ECO:0000313" key="8">
    <source>
        <dbReference type="Proteomes" id="UP000318521"/>
    </source>
</evidence>
<organism evidence="7 8">
    <name type="scientific">Alkalicoccobacillus porphyridii</name>
    <dbReference type="NCBI Taxonomy" id="2597270"/>
    <lineage>
        <taxon>Bacteria</taxon>
        <taxon>Bacillati</taxon>
        <taxon>Bacillota</taxon>
        <taxon>Bacilli</taxon>
        <taxon>Bacillales</taxon>
        <taxon>Bacillaceae</taxon>
        <taxon>Alkalicoccobacillus</taxon>
    </lineage>
</organism>
<dbReference type="EMBL" id="VLXZ01000004">
    <property type="protein sequence ID" value="TSB47073.1"/>
    <property type="molecule type" value="Genomic_DNA"/>
</dbReference>
<dbReference type="CDD" id="cd00009">
    <property type="entry name" value="AAA"/>
    <property type="match status" value="1"/>
</dbReference>